<keyword evidence="2" id="KW-1185">Reference proteome</keyword>
<reference evidence="1 2" key="1">
    <citation type="submission" date="2016-02" db="EMBL/GenBank/DDBJ databases">
        <title>Ulvibacter sp. LPB0005, isolated from Thais luteostoma.</title>
        <authorList>
            <person name="Shin S.-K."/>
            <person name="Yi H."/>
        </authorList>
    </citation>
    <scope>NUCLEOTIDE SEQUENCE [LARGE SCALE GENOMIC DNA]</scope>
    <source>
        <strain evidence="1 2">LPB0005</strain>
    </source>
</reference>
<dbReference type="STRING" id="1763537.ULVI_12700"/>
<dbReference type="OrthoDB" id="627374at2"/>
<dbReference type="RefSeq" id="WP_068593174.1">
    <property type="nucleotide sequence ID" value="NZ_LRXL01000049.1"/>
</dbReference>
<evidence type="ECO:0000313" key="2">
    <source>
        <dbReference type="Proteomes" id="UP000077013"/>
    </source>
</evidence>
<evidence type="ECO:0000313" key="1">
    <source>
        <dbReference type="EMBL" id="OAB77355.1"/>
    </source>
</evidence>
<dbReference type="EMBL" id="LRXL01000049">
    <property type="protein sequence ID" value="OAB77355.1"/>
    <property type="molecule type" value="Genomic_DNA"/>
</dbReference>
<protein>
    <submittedName>
        <fullName evidence="1">Cell surface protein</fullName>
    </submittedName>
</protein>
<dbReference type="AlphaFoldDB" id="A0A167G9C7"/>
<organism evidence="1 2">
    <name type="scientific">Cochleicola gelatinilyticus</name>
    <dbReference type="NCBI Taxonomy" id="1763537"/>
    <lineage>
        <taxon>Bacteria</taxon>
        <taxon>Pseudomonadati</taxon>
        <taxon>Bacteroidota</taxon>
        <taxon>Flavobacteriia</taxon>
        <taxon>Flavobacteriales</taxon>
        <taxon>Flavobacteriaceae</taxon>
        <taxon>Cochleicola</taxon>
    </lineage>
</organism>
<gene>
    <name evidence="1" type="ORF">ULVI_12700</name>
</gene>
<accession>A0A167G9C7</accession>
<name>A0A167G9C7_9FLAO</name>
<proteinExistence type="predicted"/>
<sequence>MNTNKGDFPLDIVVSFNKLFGLYRAHLKSDNPVLVSRAEAMLTIAEKYPILSEGLKTRKDIDQYREQIDIILEDVFSSVLSSNEIKIASLPYNEYIFKASARYNKIIAAAGKDFQLELNNFSEDEYFVLGCSIILGIYYGKIIDFKRPFYYSIPDENGINKSYRVLYNADFVEVEKTSKAIDITEEDIDELLENFDNVALWKEKFPPGSWIFKGFVIANMFDVTMDVSLSDFKANLLRREVHGGTLNKEFERIFRAIFNLPELRIGFSDFNSEDETFERMLYKDIDSFILKGQRSQHTKDALCDASYYTLFKQHDFYCITDTERYHKLYPKNILYKKLLDQGVRSAILASIVENEEVVGVLELVSPNANELNTINANKLKDVMPYLEDSVIRSKERLDNDLELIIQEECTAIHSSVHWKFRKEAKRYLNSIANNNPSFFREIVFDDVYPLYGQIDIKGSSEARNVATVKDLILQLEHIQTIVKSIFQVEGFPIYEQLEFRVEKYLKELNEDFQVDSERQVLKFLNTEIIPLFKHLSKKSETLKGLIDEYNEKVDNQSGFIYQHRKDYDESVMLINKRMASILDRKQVDAQAMYPHYFERFKTDGVEHNLYIGESITKKKSFHKIYLYNLRLWQLQAMCEMENSYYKLKERLAIPLDVASMILAFNSPLSLRFRMDEKRFDVDGTYNARYEVVKKRVDKANIKGTDERVTQAGKISIIYSQKEDEKEYLKYISFLQSKKQLLDDEEIVELEDLQGVTGLKAIRVSVLYTRGKDAKEYYTYEDLIAQLEA</sequence>
<comment type="caution">
    <text evidence="1">The sequence shown here is derived from an EMBL/GenBank/DDBJ whole genome shotgun (WGS) entry which is preliminary data.</text>
</comment>
<dbReference type="Proteomes" id="UP000077013">
    <property type="component" value="Unassembled WGS sequence"/>
</dbReference>